<gene>
    <name evidence="1" type="ORF">C1SCF055_LOCUS37904</name>
</gene>
<evidence type="ECO:0000313" key="1">
    <source>
        <dbReference type="EMBL" id="CAI4012881.1"/>
    </source>
</evidence>
<dbReference type="EMBL" id="CAMXCT030005624">
    <property type="protein sequence ID" value="CAL4800193.1"/>
    <property type="molecule type" value="Genomic_DNA"/>
</dbReference>
<dbReference type="AlphaFoldDB" id="A0A9P1GG77"/>
<sequence>MEALTKGLTFGARAFEGAQLRRNLERCRPQNVHMKDVPGIVLASYPEAAKMRGERGKQKLYCLGGPKGEEGSFCPKVSILLPDFDS</sequence>
<dbReference type="Proteomes" id="UP001152797">
    <property type="component" value="Unassembled WGS sequence"/>
</dbReference>
<reference evidence="2" key="2">
    <citation type="submission" date="2024-04" db="EMBL/GenBank/DDBJ databases">
        <authorList>
            <person name="Chen Y."/>
            <person name="Shah S."/>
            <person name="Dougan E. K."/>
            <person name="Thang M."/>
            <person name="Chan C."/>
        </authorList>
    </citation>
    <scope>NUCLEOTIDE SEQUENCE [LARGE SCALE GENOMIC DNA]</scope>
</reference>
<keyword evidence="3" id="KW-1185">Reference proteome</keyword>
<protein>
    <submittedName>
        <fullName evidence="1">Uncharacterized protein</fullName>
    </submittedName>
</protein>
<dbReference type="EMBL" id="CAMXCT010005624">
    <property type="protein sequence ID" value="CAI4012881.1"/>
    <property type="molecule type" value="Genomic_DNA"/>
</dbReference>
<comment type="caution">
    <text evidence="1">The sequence shown here is derived from an EMBL/GenBank/DDBJ whole genome shotgun (WGS) entry which is preliminary data.</text>
</comment>
<accession>A0A9P1GG77</accession>
<proteinExistence type="predicted"/>
<name>A0A9P1GG77_9DINO</name>
<reference evidence="1" key="1">
    <citation type="submission" date="2022-10" db="EMBL/GenBank/DDBJ databases">
        <authorList>
            <person name="Chen Y."/>
            <person name="Dougan E. K."/>
            <person name="Chan C."/>
            <person name="Rhodes N."/>
            <person name="Thang M."/>
        </authorList>
    </citation>
    <scope>NUCLEOTIDE SEQUENCE</scope>
</reference>
<evidence type="ECO:0000313" key="2">
    <source>
        <dbReference type="EMBL" id="CAL1166256.1"/>
    </source>
</evidence>
<organism evidence="1">
    <name type="scientific">Cladocopium goreaui</name>
    <dbReference type="NCBI Taxonomy" id="2562237"/>
    <lineage>
        <taxon>Eukaryota</taxon>
        <taxon>Sar</taxon>
        <taxon>Alveolata</taxon>
        <taxon>Dinophyceae</taxon>
        <taxon>Suessiales</taxon>
        <taxon>Symbiodiniaceae</taxon>
        <taxon>Cladocopium</taxon>
    </lineage>
</organism>
<dbReference type="EMBL" id="CAMXCT020005624">
    <property type="protein sequence ID" value="CAL1166256.1"/>
    <property type="molecule type" value="Genomic_DNA"/>
</dbReference>
<evidence type="ECO:0000313" key="3">
    <source>
        <dbReference type="Proteomes" id="UP001152797"/>
    </source>
</evidence>